<evidence type="ECO:0000313" key="11">
    <source>
        <dbReference type="Proteomes" id="UP001549037"/>
    </source>
</evidence>
<dbReference type="SUPFAM" id="SSF90123">
    <property type="entry name" value="ABC transporter transmembrane region"/>
    <property type="match status" value="1"/>
</dbReference>
<proteinExistence type="predicted"/>
<evidence type="ECO:0000256" key="7">
    <source>
        <dbReference type="SAM" id="Phobius"/>
    </source>
</evidence>
<dbReference type="InterPro" id="IPR011527">
    <property type="entry name" value="ABC1_TM_dom"/>
</dbReference>
<keyword evidence="2 7" id="KW-0812">Transmembrane</keyword>
<organism evidence="10 11">
    <name type="scientific">Streptococcus porcorum</name>
    <dbReference type="NCBI Taxonomy" id="701526"/>
    <lineage>
        <taxon>Bacteria</taxon>
        <taxon>Bacillati</taxon>
        <taxon>Bacillota</taxon>
        <taxon>Bacilli</taxon>
        <taxon>Lactobacillales</taxon>
        <taxon>Streptococcaceae</taxon>
        <taxon>Streptococcus</taxon>
    </lineage>
</organism>
<dbReference type="InterPro" id="IPR003439">
    <property type="entry name" value="ABC_transporter-like_ATP-bd"/>
</dbReference>
<dbReference type="Gene3D" id="3.40.50.300">
    <property type="entry name" value="P-loop containing nucleotide triphosphate hydrolases"/>
    <property type="match status" value="1"/>
</dbReference>
<feature type="transmembrane region" description="Helical" evidence="7">
    <location>
        <begin position="20"/>
        <end position="40"/>
    </location>
</feature>
<keyword evidence="3" id="KW-0547">Nucleotide-binding</keyword>
<sequence length="571" mass="64192">MKQLFKYFRGYIKESILAPLFKLLEASFELMVPMIVATIIDKAIPAKDNGLLFKDLIFLFVFAVLGIIVAITAQYYSAKAAVGYTEKLTLALYDKVMRLPRSSRDHIGTASLVARLTGDTYQIQTGINQFLRLFLRAPIIVLGAIVMAFTINATLAIWFVGMVVALFILVYMISKVVTPLYHKIRQKNDQLISLTREQIEGMRLIRVFNARSFELSEFATVNQKYTQAQLKLGNLSNLLTPLSYLIVNGTLLLLLWHGHLLILDGHISQGKIVALMNYLLQILVELLKLTMLLTSLNQSYIAAKRVQAIFDEKEEDLYDSLPIKYDKELILKIVDLSFTYPTARQSSLKNISVSVKKEEMLGIIGGTGSGKSTLITLIAGLYQPTSGELDLFYEGKSPKNLFIWREGIAIVPQKAELFKGTIRENLTLGLTRKCSDSELFEALKKAEADEFIKEKGGLDSIVETFGRNFSGGQRQRLTIARALLRKSKLLILDDATSALDYQTESRLLSNLKQLADTNLIVISQRTRSLETAQQILVLDKGQQVALGNHQKLLESCSIYQEIYHSQEKRSS</sequence>
<evidence type="ECO:0000256" key="3">
    <source>
        <dbReference type="ARBA" id="ARBA00022741"/>
    </source>
</evidence>
<feature type="transmembrane region" description="Helical" evidence="7">
    <location>
        <begin position="56"/>
        <end position="77"/>
    </location>
</feature>
<dbReference type="PROSITE" id="PS50893">
    <property type="entry name" value="ABC_TRANSPORTER_2"/>
    <property type="match status" value="1"/>
</dbReference>
<evidence type="ECO:0000256" key="5">
    <source>
        <dbReference type="ARBA" id="ARBA00022989"/>
    </source>
</evidence>
<dbReference type="PROSITE" id="PS50929">
    <property type="entry name" value="ABC_TM1F"/>
    <property type="match status" value="1"/>
</dbReference>
<dbReference type="InterPro" id="IPR027417">
    <property type="entry name" value="P-loop_NTPase"/>
</dbReference>
<feature type="transmembrane region" description="Helical" evidence="7">
    <location>
        <begin position="133"/>
        <end position="151"/>
    </location>
</feature>
<gene>
    <name evidence="10" type="ORF">ABID28_000555</name>
</gene>
<evidence type="ECO:0000313" key="10">
    <source>
        <dbReference type="EMBL" id="MET3633920.1"/>
    </source>
</evidence>
<evidence type="ECO:0000256" key="1">
    <source>
        <dbReference type="ARBA" id="ARBA00004651"/>
    </source>
</evidence>
<keyword evidence="11" id="KW-1185">Reference proteome</keyword>
<dbReference type="InterPro" id="IPR017871">
    <property type="entry name" value="ABC_transporter-like_CS"/>
</dbReference>
<feature type="transmembrane region" description="Helical" evidence="7">
    <location>
        <begin position="238"/>
        <end position="258"/>
    </location>
</feature>
<dbReference type="GO" id="GO:0005524">
    <property type="term" value="F:ATP binding"/>
    <property type="evidence" value="ECO:0007669"/>
    <property type="project" value="UniProtKB-KW"/>
</dbReference>
<feature type="domain" description="ABC transmembrane type-1" evidence="9">
    <location>
        <begin position="16"/>
        <end position="298"/>
    </location>
</feature>
<comment type="caution">
    <text evidence="10">The sequence shown here is derived from an EMBL/GenBank/DDBJ whole genome shotgun (WGS) entry which is preliminary data.</text>
</comment>
<accession>A0ABV2JDS6</accession>
<dbReference type="InterPro" id="IPR039421">
    <property type="entry name" value="Type_1_exporter"/>
</dbReference>
<protein>
    <submittedName>
        <fullName evidence="10">ATP-binding cassette subfamily C protein</fullName>
    </submittedName>
</protein>
<dbReference type="SUPFAM" id="SSF52540">
    <property type="entry name" value="P-loop containing nucleoside triphosphate hydrolases"/>
    <property type="match status" value="1"/>
</dbReference>
<keyword evidence="4 10" id="KW-0067">ATP-binding</keyword>
<reference evidence="10 11" key="1">
    <citation type="submission" date="2024-06" db="EMBL/GenBank/DDBJ databases">
        <title>Genomic Encyclopedia of Type Strains, Phase IV (KMG-IV): sequencing the most valuable type-strain genomes for metagenomic binning, comparative biology and taxonomic classification.</title>
        <authorList>
            <person name="Goeker M."/>
        </authorList>
    </citation>
    <scope>NUCLEOTIDE SEQUENCE [LARGE SCALE GENOMIC DNA]</scope>
    <source>
        <strain evidence="10 11">DSM 28302</strain>
    </source>
</reference>
<comment type="subcellular location">
    <subcellularLocation>
        <location evidence="1">Cell membrane</location>
        <topology evidence="1">Multi-pass membrane protein</topology>
    </subcellularLocation>
</comment>
<evidence type="ECO:0000256" key="2">
    <source>
        <dbReference type="ARBA" id="ARBA00022692"/>
    </source>
</evidence>
<evidence type="ECO:0000259" key="9">
    <source>
        <dbReference type="PROSITE" id="PS50929"/>
    </source>
</evidence>
<dbReference type="CDD" id="cd18548">
    <property type="entry name" value="ABC_6TM_Tm287_like"/>
    <property type="match status" value="1"/>
</dbReference>
<evidence type="ECO:0000259" key="8">
    <source>
        <dbReference type="PROSITE" id="PS50893"/>
    </source>
</evidence>
<dbReference type="Proteomes" id="UP001549037">
    <property type="component" value="Unassembled WGS sequence"/>
</dbReference>
<keyword evidence="5 7" id="KW-1133">Transmembrane helix</keyword>
<feature type="transmembrane region" description="Helical" evidence="7">
    <location>
        <begin position="157"/>
        <end position="177"/>
    </location>
</feature>
<dbReference type="PANTHER" id="PTHR43394:SF1">
    <property type="entry name" value="ATP-BINDING CASSETTE SUB-FAMILY B MEMBER 10, MITOCHONDRIAL"/>
    <property type="match status" value="1"/>
</dbReference>
<dbReference type="Pfam" id="PF00664">
    <property type="entry name" value="ABC_membrane"/>
    <property type="match status" value="1"/>
</dbReference>
<feature type="domain" description="ABC transporter" evidence="8">
    <location>
        <begin position="331"/>
        <end position="565"/>
    </location>
</feature>
<dbReference type="Pfam" id="PF00005">
    <property type="entry name" value="ABC_tran"/>
    <property type="match status" value="1"/>
</dbReference>
<evidence type="ECO:0000256" key="6">
    <source>
        <dbReference type="ARBA" id="ARBA00023136"/>
    </source>
</evidence>
<dbReference type="InterPro" id="IPR036640">
    <property type="entry name" value="ABC1_TM_sf"/>
</dbReference>
<dbReference type="Gene3D" id="1.20.1560.10">
    <property type="entry name" value="ABC transporter type 1, transmembrane domain"/>
    <property type="match status" value="1"/>
</dbReference>
<evidence type="ECO:0000256" key="4">
    <source>
        <dbReference type="ARBA" id="ARBA00022840"/>
    </source>
</evidence>
<dbReference type="PANTHER" id="PTHR43394">
    <property type="entry name" value="ATP-DEPENDENT PERMEASE MDL1, MITOCHONDRIAL"/>
    <property type="match status" value="1"/>
</dbReference>
<keyword evidence="6 7" id="KW-0472">Membrane</keyword>
<dbReference type="PROSITE" id="PS00211">
    <property type="entry name" value="ABC_TRANSPORTER_1"/>
    <property type="match status" value="1"/>
</dbReference>
<dbReference type="RefSeq" id="WP_354367896.1">
    <property type="nucleotide sequence ID" value="NZ_JBEPLN010000006.1"/>
</dbReference>
<dbReference type="InterPro" id="IPR003593">
    <property type="entry name" value="AAA+_ATPase"/>
</dbReference>
<name>A0ABV2JDS6_9STRE</name>
<dbReference type="EMBL" id="JBEPLN010000006">
    <property type="protein sequence ID" value="MET3633920.1"/>
    <property type="molecule type" value="Genomic_DNA"/>
</dbReference>
<dbReference type="SMART" id="SM00382">
    <property type="entry name" value="AAA"/>
    <property type="match status" value="1"/>
</dbReference>